<dbReference type="PANTHER" id="PTHR13062:SF12">
    <property type="entry name" value="ALPHA-2-MACROGLOBULIN DOMAIN-CONTAINING PROTEIN"/>
    <property type="match status" value="1"/>
</dbReference>
<feature type="compositionally biased region" description="Polar residues" evidence="10">
    <location>
        <begin position="915"/>
        <end position="928"/>
    </location>
</feature>
<feature type="region of interest" description="Disordered" evidence="10">
    <location>
        <begin position="913"/>
        <end position="1003"/>
    </location>
</feature>
<dbReference type="GO" id="GO:0006508">
    <property type="term" value="P:proteolysis"/>
    <property type="evidence" value="ECO:0007669"/>
    <property type="project" value="UniProtKB-KW"/>
</dbReference>
<evidence type="ECO:0000256" key="4">
    <source>
        <dbReference type="ARBA" id="ARBA00022670"/>
    </source>
</evidence>
<protein>
    <recommendedName>
        <fullName evidence="12">Alpha-2-macroglobulin domain-containing protein</fullName>
    </recommendedName>
</protein>
<dbReference type="InterPro" id="IPR001599">
    <property type="entry name" value="Macroglobln_a2"/>
</dbReference>
<evidence type="ECO:0000313" key="14">
    <source>
        <dbReference type="Proteomes" id="UP000747399"/>
    </source>
</evidence>
<dbReference type="GO" id="GO:0005576">
    <property type="term" value="C:extracellular region"/>
    <property type="evidence" value="ECO:0007669"/>
    <property type="project" value="UniProtKB-SubCell"/>
</dbReference>
<feature type="compositionally biased region" description="Low complexity" evidence="10">
    <location>
        <begin position="2238"/>
        <end position="2252"/>
    </location>
</feature>
<dbReference type="GO" id="GO:0008237">
    <property type="term" value="F:metallopeptidase activity"/>
    <property type="evidence" value="ECO:0007669"/>
    <property type="project" value="UniProtKB-KW"/>
</dbReference>
<dbReference type="Gene3D" id="2.60.40.3710">
    <property type="match status" value="1"/>
</dbReference>
<evidence type="ECO:0000256" key="9">
    <source>
        <dbReference type="ARBA" id="ARBA00023049"/>
    </source>
</evidence>
<dbReference type="Pfam" id="PF00207">
    <property type="entry name" value="A2M"/>
    <property type="match status" value="1"/>
</dbReference>
<reference evidence="13" key="1">
    <citation type="journal article" date="2021" name="Proc. Natl. Acad. Sci. U.S.A.">
        <title>Three genomes in the algal genus Volvox reveal the fate of a haploid sex-determining region after a transition to homothallism.</title>
        <authorList>
            <person name="Yamamoto K."/>
            <person name="Hamaji T."/>
            <person name="Kawai-Toyooka H."/>
            <person name="Matsuzaki R."/>
            <person name="Takahashi F."/>
            <person name="Nishimura Y."/>
            <person name="Kawachi M."/>
            <person name="Noguchi H."/>
            <person name="Minakuchi Y."/>
            <person name="Umen J.G."/>
            <person name="Toyoda A."/>
            <person name="Nozaki H."/>
        </authorList>
    </citation>
    <scope>NUCLEOTIDE SEQUENCE</scope>
    <source>
        <strain evidence="13">NIES-3780</strain>
    </source>
</reference>
<evidence type="ECO:0000259" key="12">
    <source>
        <dbReference type="SMART" id="SM01360"/>
    </source>
</evidence>
<feature type="compositionally biased region" description="Basic and acidic residues" evidence="10">
    <location>
        <begin position="956"/>
        <end position="967"/>
    </location>
</feature>
<evidence type="ECO:0000256" key="11">
    <source>
        <dbReference type="SAM" id="SignalP"/>
    </source>
</evidence>
<keyword evidence="8" id="KW-0862">Zinc</keyword>
<accession>A0A8J4B626</accession>
<evidence type="ECO:0000313" key="13">
    <source>
        <dbReference type="EMBL" id="GIL54036.1"/>
    </source>
</evidence>
<keyword evidence="9" id="KW-0482">Metalloprotease</keyword>
<evidence type="ECO:0000256" key="1">
    <source>
        <dbReference type="ARBA" id="ARBA00001947"/>
    </source>
</evidence>
<keyword evidence="14" id="KW-1185">Reference proteome</keyword>
<dbReference type="InterPro" id="IPR041246">
    <property type="entry name" value="Bact_MG10"/>
</dbReference>
<keyword evidence="5" id="KW-0479">Metal-binding</keyword>
<name>A0A8J4B626_9CHLO</name>
<comment type="caution">
    <text evidence="13">The sequence shown here is derived from an EMBL/GenBank/DDBJ whole genome shotgun (WGS) entry which is preliminary data.</text>
</comment>
<feature type="region of interest" description="Disordered" evidence="10">
    <location>
        <begin position="868"/>
        <end position="897"/>
    </location>
</feature>
<feature type="chain" id="PRO_5035240740" description="Alpha-2-macroglobulin domain-containing protein" evidence="11">
    <location>
        <begin position="30"/>
        <end position="2531"/>
    </location>
</feature>
<evidence type="ECO:0000256" key="2">
    <source>
        <dbReference type="ARBA" id="ARBA00004613"/>
    </source>
</evidence>
<feature type="domain" description="Alpha-2-macroglobulin" evidence="12">
    <location>
        <begin position="1651"/>
        <end position="1740"/>
    </location>
</feature>
<dbReference type="PANTHER" id="PTHR13062">
    <property type="entry name" value="COLLAGENASE"/>
    <property type="match status" value="1"/>
</dbReference>
<evidence type="ECO:0000256" key="5">
    <source>
        <dbReference type="ARBA" id="ARBA00022723"/>
    </source>
</evidence>
<dbReference type="GO" id="GO:0046872">
    <property type="term" value="F:metal ion binding"/>
    <property type="evidence" value="ECO:0007669"/>
    <property type="project" value="UniProtKB-KW"/>
</dbReference>
<dbReference type="Pfam" id="PF17973">
    <property type="entry name" value="bMG10"/>
    <property type="match status" value="1"/>
</dbReference>
<feature type="compositionally biased region" description="Low complexity" evidence="10">
    <location>
        <begin position="884"/>
        <end position="893"/>
    </location>
</feature>
<feature type="compositionally biased region" description="Pro residues" evidence="10">
    <location>
        <begin position="943"/>
        <end position="954"/>
    </location>
</feature>
<organism evidence="13 14">
    <name type="scientific">Volvox africanus</name>
    <dbReference type="NCBI Taxonomy" id="51714"/>
    <lineage>
        <taxon>Eukaryota</taxon>
        <taxon>Viridiplantae</taxon>
        <taxon>Chlorophyta</taxon>
        <taxon>core chlorophytes</taxon>
        <taxon>Chlorophyceae</taxon>
        <taxon>CS clade</taxon>
        <taxon>Chlamydomonadales</taxon>
        <taxon>Volvocaceae</taxon>
        <taxon>Volvox</taxon>
    </lineage>
</organism>
<feature type="compositionally biased region" description="Basic and acidic residues" evidence="10">
    <location>
        <begin position="868"/>
        <end position="883"/>
    </location>
</feature>
<dbReference type="SMART" id="SM01360">
    <property type="entry name" value="A2M"/>
    <property type="match status" value="1"/>
</dbReference>
<sequence>MIMFFSRGIPSLAVVSILLFFGWLHVTAAQQQNQQEQSAGRAFLEDQLPLKILLSTPTDIIKAAPQAKVSVDGWQAITVVFSRPVIALGSDFGPDPGNHSMLPFSLSCPVPGKFRWVTTSIARFDPDVDWPTDLDCTLSWVTNLTAYDGASLELGDIPPSRRLVSKPLTMQLKGVISELVHNLTDGLWDGSLGLSSDVLPEIPPDGLLVLNFNYPVNLRMLRTGLQLTRNASSNGTVLAVDVASCEQSPVMPWWDPSSSSTSSPVVGHRASNNPEDVNATCVVVRPVGHLEADTRYMLQLTRGSHYNPMSGPLGAAISVTFGGLRSFRVPWSPFLARQKPFPRFGAEISQLSYRRIDLWLPHGLSSETTPGALAARIALCRNNTENGTARSGASGNGDNGAGGGHRNCAAGAELLPYNLSMVSRGHARLSVPSLEPGMSYVAVVRTDADVKDGFGQGLQASSTDFTMSYVPYTFEPPATTSSLFLLEAGSDTLTAWPYIVHPPPPPDVFSYRVVYESVAAWAPDFRTDTDVAKLLSLLKTWRPSGNLWMLFGDPVVEVPLPVDPISTGDDAKRSGGGGEGWKKVLLPLLRPAPVHVVHACCDRPGYGNGVNRRSGHVQVLLNSTMSVSAFKSGSALVVWVLDAALGGGPVASAVAKVFVRSPDDESDEVFGRCTTDTDGMCNITLDVQKYSLRSDYISQMSLVVVAGDQLAILPQAAWLMAAAAAAGGSDQVIASLVSDRLLVVPGDSLKITGFVQRVNLSNLSLELPPESIAVLQVHPPWIPASTGSGLGFGESTKNADRDAQSVTFVTVNGSTGTLHGDVVVPRDVQLQSYTILLRIQLPQNKSKGVRGRRHISSMASDPWVGHVISEHQPTDTDHPDFDSHSSAATTSTTKDGAVEVAFGTETAESVYGTDIKTTGSRDASSNPSGAARSVRQLMQAPTSPSPLAQPPPTNPDRGRVPLKDDVTSTRVCAAGDSPHNGGGQCEHPSSASPQSHDDLGKGGLSHMAAATVASPPPPSSLPPEAVPLSRVPPVPKSEYSKWPVSAHLVITVADPRPPTADLQLSAPAWSFPNSSLSFTATAVSYIGVSVSDANLTATWRTAKAAGLLQLTTDAEGRAEGTIDLGALPPANRSEPYDNLNIDVEWIGPTRERITRATSVTLADGPARLQLQLSLTPSTPGISFSVAATLTSNTDGAALTGIPVTATLRPAPNATSLCGNATSSCALSSGASFSPSCQLTLPCVGKFLLEACADVTVGGGTTARVCANQTLGSSSSYWVEDPWSRHDSPFLASDKQSYGLGESPVLLFQNPWPHAKLLVVWGNEANIKTKVVTSLPGGTLVQVPVGPLGKECIGGCSLTAVLDVPRLRLRDFSFLYGDVLRSLPTSRLFDPLAPHSHTMSMKLDVRPDNTLDVVVGIRTSAESLGNEVPAAHDVGGQTLPTLEPGANATITVALTTGTGANPSSIGEGVEVTVYGVDKAFLDLLPYDLPHLEQEMVLRLANEINVATSNEYRIAPDAVRAVYDKLMARLTRLDPWLPVDTFVGAARLGPAAVDLNDTAYLSRFSSTATLMPWDDGGYPARGSVPYYVFHDTLGIEGAGLASFSSLKVEKSMLTTFSGEIQFAAEDMQGLASPLPSDVVVVVQPRDTSAFVVTPLFATAVTGPDGTASLEFTAPPNLGTFVIRAFAAAGSSARYGSGEAKVAVRRRLSLTPSLPRFARVGDVFQSGVIVTVGSAPATVNVQLQVDGGALSATGPLRQTVIFAAEEGLQREVRFAFSAAAMGSANLTFTAQYTQQTGGGGGGGGDSLVAELRVLGQQGDVWVATSFALTALPPSSNTSSGSSGGGVVQWQEGMELPAAVPGSGSLNLTVGVGYYPAVASMYETLQQTDANRMYPEAAPALLWATLPSVLSYYRRTATVQQAAAITGGFQDVASLTDTRLGLMRSPPSRWGKWWPSRTDLQLNTWALFLFAQHGPALRSSPSAASWASLESNQLPKWREAVATQLVQDAEAARKLPNPRPYDDYNTLAWARLALGARWDPSSTSSTSRARGNSNDHILNPMATNNGNNSIAPQVATDLSLMTLVGAASTKGDGSSITSLQTRVLTSLVLQTMGGDNPSPRLVAATVDQVTSGLRVQGRTAYVSDGSGANAAFAASLEDQALALLLLLRAGVNHQLLPKLAAYIANPPPPGGYGIFSVSYSWREQGLAVAALTEYDRMRGSSTPDVEITAAADGVHLLKASFTPKSTGPVTTTTTTPWSQLQRGSNRTSSSPSSSATAASSSGDVSSSPPSRLSFVVTGSGEVTVAASLHFVPAELVPYPSYRGLFVEAALQMVDPATGGPTGQRVTAVPLGSLVALTVQLTSPDDLGPVTLSVMMPAGLEPLDPNLGSGSSGGRVYGCAAEQLQDVSWNTFWLLPICPAQETRPSLVTFSYMALRAGTSSVSLRAVAATPGSFVFPPVRASADNQPELMGMTAAFKLQVCTECKGPTYIQSSLAPPKPCARNGCGRRGICNLSTGKCVCGNGNGNGNGTVSECGV</sequence>
<feature type="signal peptide" evidence="11">
    <location>
        <begin position="1"/>
        <end position="29"/>
    </location>
</feature>
<proteinExistence type="predicted"/>
<comment type="subcellular location">
    <subcellularLocation>
        <location evidence="2">Secreted</location>
    </subcellularLocation>
</comment>
<evidence type="ECO:0000256" key="10">
    <source>
        <dbReference type="SAM" id="MobiDB-lite"/>
    </source>
</evidence>
<keyword evidence="6 11" id="KW-0732">Signal</keyword>
<feature type="region of interest" description="Disordered" evidence="10">
    <location>
        <begin position="2238"/>
        <end position="2288"/>
    </location>
</feature>
<keyword evidence="7" id="KW-0378">Hydrolase</keyword>
<keyword evidence="3" id="KW-0964">Secreted</keyword>
<evidence type="ECO:0000256" key="3">
    <source>
        <dbReference type="ARBA" id="ARBA00022525"/>
    </source>
</evidence>
<keyword evidence="4" id="KW-0645">Protease</keyword>
<gene>
    <name evidence="13" type="ORF">Vafri_9594</name>
</gene>
<comment type="cofactor">
    <cofactor evidence="1">
        <name>Zn(2+)</name>
        <dbReference type="ChEBI" id="CHEBI:29105"/>
    </cofactor>
</comment>
<feature type="compositionally biased region" description="Polar residues" evidence="10">
    <location>
        <begin position="2253"/>
        <end position="2263"/>
    </location>
</feature>
<dbReference type="GO" id="GO:0004866">
    <property type="term" value="F:endopeptidase inhibitor activity"/>
    <property type="evidence" value="ECO:0007669"/>
    <property type="project" value="InterPro"/>
</dbReference>
<evidence type="ECO:0000256" key="8">
    <source>
        <dbReference type="ARBA" id="ARBA00022833"/>
    </source>
</evidence>
<dbReference type="EMBL" id="BNCO01000016">
    <property type="protein sequence ID" value="GIL54036.1"/>
    <property type="molecule type" value="Genomic_DNA"/>
</dbReference>
<evidence type="ECO:0000256" key="7">
    <source>
        <dbReference type="ARBA" id="ARBA00022801"/>
    </source>
</evidence>
<evidence type="ECO:0000256" key="6">
    <source>
        <dbReference type="ARBA" id="ARBA00022729"/>
    </source>
</evidence>
<dbReference type="Proteomes" id="UP000747399">
    <property type="component" value="Unassembled WGS sequence"/>
</dbReference>
<feature type="compositionally biased region" description="Low complexity" evidence="10">
    <location>
        <begin position="2264"/>
        <end position="2288"/>
    </location>
</feature>